<dbReference type="Proteomes" id="UP000825729">
    <property type="component" value="Unassembled WGS sequence"/>
</dbReference>
<dbReference type="Pfam" id="PF00149">
    <property type="entry name" value="Metallophos"/>
    <property type="match status" value="1"/>
</dbReference>
<proteinExistence type="predicted"/>
<dbReference type="AlphaFoldDB" id="A0AAV7F5D0"/>
<keyword evidence="5" id="KW-1185">Reference proteome</keyword>
<name>A0AAV7F5D0_ARIFI</name>
<organism evidence="4 5">
    <name type="scientific">Aristolochia fimbriata</name>
    <name type="common">White veined hardy Dutchman's pipe vine</name>
    <dbReference type="NCBI Taxonomy" id="158543"/>
    <lineage>
        <taxon>Eukaryota</taxon>
        <taxon>Viridiplantae</taxon>
        <taxon>Streptophyta</taxon>
        <taxon>Embryophyta</taxon>
        <taxon>Tracheophyta</taxon>
        <taxon>Spermatophyta</taxon>
        <taxon>Magnoliopsida</taxon>
        <taxon>Magnoliidae</taxon>
        <taxon>Piperales</taxon>
        <taxon>Aristolochiaceae</taxon>
        <taxon>Aristolochia</taxon>
    </lineage>
</organism>
<reference evidence="4 5" key="1">
    <citation type="submission" date="2021-07" db="EMBL/GenBank/DDBJ databases">
        <title>The Aristolochia fimbriata genome: insights into angiosperm evolution, floral development and chemical biosynthesis.</title>
        <authorList>
            <person name="Jiao Y."/>
        </authorList>
    </citation>
    <scope>NUCLEOTIDE SEQUENCE [LARGE SCALE GENOMIC DNA]</scope>
    <source>
        <strain evidence="4">IBCAS-2021</strain>
        <tissue evidence="4">Leaf</tissue>
    </source>
</reference>
<protein>
    <recommendedName>
        <fullName evidence="6">Calcineurin-like phosphoesterase domain-containing protein</fullName>
    </recommendedName>
</protein>
<evidence type="ECO:0000256" key="1">
    <source>
        <dbReference type="SAM" id="SignalP"/>
    </source>
</evidence>
<dbReference type="InterPro" id="IPR056229">
    <property type="entry name" value="Ig_TMM62"/>
</dbReference>
<accession>A0AAV7F5D0</accession>
<dbReference type="InterPro" id="IPR029052">
    <property type="entry name" value="Metallo-depent_PP-like"/>
</dbReference>
<feature type="domain" description="TMEM62 Ig-like" evidence="3">
    <location>
        <begin position="331"/>
        <end position="447"/>
    </location>
</feature>
<feature type="domain" description="Calcineurin-like phosphoesterase" evidence="2">
    <location>
        <begin position="49"/>
        <end position="265"/>
    </location>
</feature>
<dbReference type="InterPro" id="IPR004843">
    <property type="entry name" value="Calcineurin-like_PHP"/>
</dbReference>
<evidence type="ECO:0000313" key="5">
    <source>
        <dbReference type="Proteomes" id="UP000825729"/>
    </source>
</evidence>
<sequence length="538" mass="60540">MASSRFFLSLLLLLRLLVSSSTGQSTSFSDRDSYASRESFSFEGDVAWIVQISDLHISSYYADRGEDLRRLLAPALRIIRPSLVLITGDLTDAKNKERTATRQDEYEWIQYKKVMNSVIKESGMDERAFFDIRGNHDKYGVPYVGSELDFFSKYSISSQLGRVGTVQSISLMGSNWKYLFLGIDDTMNIGLRGPSNLFGHPTDLRIETVNSELDLWEHQPDAKVTKIVFGHFPMSFIASSNNGNRYENIFAKRSVAAYLCGHLHAKLSNQLWRLHTVDSSSAFWRPKKVGEFWEWELGDWKESRLIRILSIDEGEVSFVDIKLEAGSTEGVQTTILITHPTDSRRTNTINSQSKSFRNSISALVFSEKSVLNVTAKILDSSRSFTLVEELTMRVSGSIHQAPLFHAEWNTSNYKDASGTRFWLQVEVVDVHGVRISTALRPFSVDGKLAPLSKTWVAYLEQEIIKLRDMQGLDENCTPSLMLCLWLPAFQDLLSPNGGLWDGGNFHFTGRLMDPTIIVGSCSVLDSITSITGMSVPES</sequence>
<evidence type="ECO:0000313" key="4">
    <source>
        <dbReference type="EMBL" id="KAG9454997.1"/>
    </source>
</evidence>
<gene>
    <name evidence="4" type="ORF">H6P81_007901</name>
</gene>
<evidence type="ECO:0000259" key="3">
    <source>
        <dbReference type="Pfam" id="PF24384"/>
    </source>
</evidence>
<dbReference type="Pfam" id="PF24384">
    <property type="entry name" value="Ig_TMM62"/>
    <property type="match status" value="1"/>
</dbReference>
<keyword evidence="1" id="KW-0732">Signal</keyword>
<feature type="signal peptide" evidence="1">
    <location>
        <begin position="1"/>
        <end position="23"/>
    </location>
</feature>
<evidence type="ECO:0008006" key="6">
    <source>
        <dbReference type="Google" id="ProtNLM"/>
    </source>
</evidence>
<dbReference type="EMBL" id="JAINDJ010000003">
    <property type="protein sequence ID" value="KAG9454997.1"/>
    <property type="molecule type" value="Genomic_DNA"/>
</dbReference>
<evidence type="ECO:0000259" key="2">
    <source>
        <dbReference type="Pfam" id="PF00149"/>
    </source>
</evidence>
<feature type="chain" id="PRO_5043664162" description="Calcineurin-like phosphoesterase domain-containing protein" evidence="1">
    <location>
        <begin position="24"/>
        <end position="538"/>
    </location>
</feature>
<dbReference type="GO" id="GO:0016787">
    <property type="term" value="F:hydrolase activity"/>
    <property type="evidence" value="ECO:0007669"/>
    <property type="project" value="InterPro"/>
</dbReference>
<comment type="caution">
    <text evidence="4">The sequence shown here is derived from an EMBL/GenBank/DDBJ whole genome shotgun (WGS) entry which is preliminary data.</text>
</comment>
<dbReference type="Gene3D" id="3.60.21.10">
    <property type="match status" value="1"/>
</dbReference>
<dbReference type="PANTHER" id="PTHR14795:SF6">
    <property type="entry name" value="METALLOPHOSPHOESTERASE-RELATED"/>
    <property type="match status" value="1"/>
</dbReference>
<dbReference type="PANTHER" id="PTHR14795">
    <property type="entry name" value="HELICASE RELATED"/>
    <property type="match status" value="1"/>
</dbReference>
<dbReference type="SUPFAM" id="SSF56300">
    <property type="entry name" value="Metallo-dependent phosphatases"/>
    <property type="match status" value="1"/>
</dbReference>